<sequence>MGFFSKIKELFLFDDTKSGKDLIDIHVKCNKCGERIDSYFRKNYDLQSSYGEEKWAYLIDKNLVCPGCYQNITMRIEFDNLLNKINSELAGGEFIVGEDSSLN</sequence>
<organism evidence="1 2">
    <name type="scientific">Orenia metallireducens</name>
    <dbReference type="NCBI Taxonomy" id="1413210"/>
    <lineage>
        <taxon>Bacteria</taxon>
        <taxon>Bacillati</taxon>
        <taxon>Bacillota</taxon>
        <taxon>Clostridia</taxon>
        <taxon>Halanaerobiales</taxon>
        <taxon>Halobacteroidaceae</taxon>
        <taxon>Orenia</taxon>
    </lineage>
</organism>
<evidence type="ECO:0000313" key="2">
    <source>
        <dbReference type="Proteomes" id="UP000093514"/>
    </source>
</evidence>
<dbReference type="AlphaFoldDB" id="A0A1C0AAL4"/>
<dbReference type="EMBL" id="LWDV01000008">
    <property type="protein sequence ID" value="OCL27338.1"/>
    <property type="molecule type" value="Genomic_DNA"/>
</dbReference>
<accession>A0A1C0AAL4</accession>
<name>A0A1C0AAL4_9FIRM</name>
<evidence type="ECO:0000313" key="1">
    <source>
        <dbReference type="EMBL" id="OCL27338.1"/>
    </source>
</evidence>
<comment type="caution">
    <text evidence="1">The sequence shown here is derived from an EMBL/GenBank/DDBJ whole genome shotgun (WGS) entry which is preliminary data.</text>
</comment>
<reference evidence="1 2" key="2">
    <citation type="submission" date="2016-08" db="EMBL/GenBank/DDBJ databases">
        <title>Orenia metallireducens sp. nov. strain Z6, a Novel Metal-reducing Firmicute from the Deep Subsurface.</title>
        <authorList>
            <person name="Maxim B.I."/>
            <person name="Kenneth K."/>
            <person name="Flynn T.M."/>
            <person name="Oloughlin E.J."/>
            <person name="Locke R.A."/>
            <person name="Weber J.R."/>
            <person name="Egan S.M."/>
            <person name="Mackie R.I."/>
            <person name="Cann I.K."/>
        </authorList>
    </citation>
    <scope>NUCLEOTIDE SEQUENCE [LARGE SCALE GENOMIC DNA]</scope>
    <source>
        <strain evidence="1 2">Z6</strain>
    </source>
</reference>
<dbReference type="RefSeq" id="WP_068717117.1">
    <property type="nucleotide sequence ID" value="NZ_LWDV01000008.1"/>
</dbReference>
<protein>
    <submittedName>
        <fullName evidence="1">Uncharacterized protein</fullName>
    </submittedName>
</protein>
<reference evidence="2" key="1">
    <citation type="submission" date="2016-07" db="EMBL/GenBank/DDBJ databases">
        <authorList>
            <person name="Florea S."/>
            <person name="Webb J.S."/>
            <person name="Jaromczyk J."/>
            <person name="Schardl C.L."/>
        </authorList>
    </citation>
    <scope>NUCLEOTIDE SEQUENCE [LARGE SCALE GENOMIC DNA]</scope>
    <source>
        <strain evidence="2">Z6</strain>
    </source>
</reference>
<keyword evidence="2" id="KW-1185">Reference proteome</keyword>
<dbReference type="OrthoDB" id="2111848at2"/>
<gene>
    <name evidence="1" type="ORF">U472_07720</name>
</gene>
<proteinExistence type="predicted"/>
<dbReference type="Proteomes" id="UP000093514">
    <property type="component" value="Unassembled WGS sequence"/>
</dbReference>